<gene>
    <name evidence="2" type="ORF">CIPAW_01G207700</name>
</gene>
<name>A0A8T1RSN3_CARIL</name>
<sequence length="393" mass="45546">MNIEYIDVMIEIFSRLPLKSLLRVRCVCKWWNQIISDPVFISNYSSCNPQYKVSGFYLEKYLFLKMYSGLRFITCAGQVDAAPKPSLSFIDGENGVCIKHSCNGLLLCSSFRCHEEDRKYYICKPTTKQYMPLPGPQCKTVFGISIAFNPQNSPHYQVICICDSKLSAKHRQIMIYSSNTGCWRLSGNPFEVLVDFLFNRGVFWKGALHWVGRGVSSLRFDVERELLHTMLIPPIPEGWGWAERRFEYFGESGGHLYLIENYGPQKAVFDVMEMNGDYSGWFVKYHVNLDGPLPAPFPFNPRHHQEFHRRVFSVLHIFHRRVGEREESILVLHIPGDLTLYNLGDNPLGSLSDLYPMRMVENPILPYAWKSRNLGLCYTWESIHPFSNTQCYL</sequence>
<dbReference type="Proteomes" id="UP000811609">
    <property type="component" value="Chromosome 1"/>
</dbReference>
<dbReference type="InterPro" id="IPR036047">
    <property type="entry name" value="F-box-like_dom_sf"/>
</dbReference>
<dbReference type="SUPFAM" id="SSF81383">
    <property type="entry name" value="F-box domain"/>
    <property type="match status" value="1"/>
</dbReference>
<protein>
    <recommendedName>
        <fullName evidence="1">F-box domain-containing protein</fullName>
    </recommendedName>
</protein>
<feature type="domain" description="F-box" evidence="1">
    <location>
        <begin position="6"/>
        <end position="44"/>
    </location>
</feature>
<keyword evidence="3" id="KW-1185">Reference proteome</keyword>
<reference evidence="2" key="1">
    <citation type="submission" date="2020-12" db="EMBL/GenBank/DDBJ databases">
        <title>WGS assembly of Carya illinoinensis cv. Pawnee.</title>
        <authorList>
            <person name="Platts A."/>
            <person name="Shu S."/>
            <person name="Wright S."/>
            <person name="Barry K."/>
            <person name="Edger P."/>
            <person name="Pires J.C."/>
            <person name="Schmutz J."/>
        </authorList>
    </citation>
    <scope>NUCLEOTIDE SEQUENCE</scope>
    <source>
        <tissue evidence="2">Leaf</tissue>
    </source>
</reference>
<evidence type="ECO:0000259" key="1">
    <source>
        <dbReference type="SMART" id="SM00256"/>
    </source>
</evidence>
<proteinExistence type="predicted"/>
<dbReference type="PANTHER" id="PTHR35546:SF130">
    <property type="entry name" value="EXPRESSED PROTEIN"/>
    <property type="match status" value="1"/>
</dbReference>
<dbReference type="InterPro" id="IPR055290">
    <property type="entry name" value="At3g26010-like"/>
</dbReference>
<dbReference type="Pfam" id="PF07734">
    <property type="entry name" value="FBA_1"/>
    <property type="match status" value="1"/>
</dbReference>
<accession>A0A8T1RSN3</accession>
<dbReference type="InterPro" id="IPR001810">
    <property type="entry name" value="F-box_dom"/>
</dbReference>
<comment type="caution">
    <text evidence="2">The sequence shown here is derived from an EMBL/GenBank/DDBJ whole genome shotgun (WGS) entry which is preliminary data.</text>
</comment>
<evidence type="ECO:0000313" key="3">
    <source>
        <dbReference type="Proteomes" id="UP000811609"/>
    </source>
</evidence>
<dbReference type="EMBL" id="CM031809">
    <property type="protein sequence ID" value="KAG6668941.1"/>
    <property type="molecule type" value="Genomic_DNA"/>
</dbReference>
<evidence type="ECO:0000313" key="2">
    <source>
        <dbReference type="EMBL" id="KAG6668941.1"/>
    </source>
</evidence>
<dbReference type="Pfam" id="PF12937">
    <property type="entry name" value="F-box-like"/>
    <property type="match status" value="1"/>
</dbReference>
<dbReference type="Gene3D" id="1.20.1280.50">
    <property type="match status" value="1"/>
</dbReference>
<dbReference type="PANTHER" id="PTHR35546">
    <property type="entry name" value="F-BOX PROTEIN INTERACTION DOMAIN PROTEIN-RELATED"/>
    <property type="match status" value="1"/>
</dbReference>
<dbReference type="NCBIfam" id="TIGR01640">
    <property type="entry name" value="F_box_assoc_1"/>
    <property type="match status" value="1"/>
</dbReference>
<dbReference type="CDD" id="cd22157">
    <property type="entry name" value="F-box_AtFBW1-like"/>
    <property type="match status" value="1"/>
</dbReference>
<dbReference type="AlphaFoldDB" id="A0A8T1RSN3"/>
<dbReference type="InterPro" id="IPR017451">
    <property type="entry name" value="F-box-assoc_interact_dom"/>
</dbReference>
<dbReference type="OrthoDB" id="605328at2759"/>
<organism evidence="2 3">
    <name type="scientific">Carya illinoinensis</name>
    <name type="common">Pecan</name>
    <dbReference type="NCBI Taxonomy" id="32201"/>
    <lineage>
        <taxon>Eukaryota</taxon>
        <taxon>Viridiplantae</taxon>
        <taxon>Streptophyta</taxon>
        <taxon>Embryophyta</taxon>
        <taxon>Tracheophyta</taxon>
        <taxon>Spermatophyta</taxon>
        <taxon>Magnoliopsida</taxon>
        <taxon>eudicotyledons</taxon>
        <taxon>Gunneridae</taxon>
        <taxon>Pentapetalae</taxon>
        <taxon>rosids</taxon>
        <taxon>fabids</taxon>
        <taxon>Fagales</taxon>
        <taxon>Juglandaceae</taxon>
        <taxon>Carya</taxon>
    </lineage>
</organism>
<dbReference type="SMART" id="SM00256">
    <property type="entry name" value="FBOX"/>
    <property type="match status" value="1"/>
</dbReference>
<dbReference type="InterPro" id="IPR006527">
    <property type="entry name" value="F-box-assoc_dom_typ1"/>
</dbReference>